<keyword evidence="7 9" id="KW-0804">Transcription</keyword>
<evidence type="ECO:0000256" key="1">
    <source>
        <dbReference type="ARBA" id="ARBA00005545"/>
    </source>
</evidence>
<dbReference type="InterPro" id="IPR036578">
    <property type="entry name" value="SMAD_MH1_sf"/>
</dbReference>
<dbReference type="GO" id="GO:0005737">
    <property type="term" value="C:cytoplasm"/>
    <property type="evidence" value="ECO:0007669"/>
    <property type="project" value="UniProtKB-SubCell"/>
</dbReference>
<dbReference type="GO" id="GO:0030509">
    <property type="term" value="P:BMP signaling pathway"/>
    <property type="evidence" value="ECO:0007669"/>
    <property type="project" value="TreeGrafter"/>
</dbReference>
<dbReference type="InterPro" id="IPR013019">
    <property type="entry name" value="MAD_homology_MH1"/>
</dbReference>
<dbReference type="SUPFAM" id="SSF56366">
    <property type="entry name" value="SMAD MH1 domain"/>
    <property type="match status" value="1"/>
</dbReference>
<evidence type="ECO:0000259" key="11">
    <source>
        <dbReference type="PROSITE" id="PS51075"/>
    </source>
</evidence>
<dbReference type="FunFam" id="3.90.520.10:FF:000002">
    <property type="entry name" value="Mothers against decapentaplegic homolog"/>
    <property type="match status" value="1"/>
</dbReference>
<dbReference type="GO" id="GO:0070411">
    <property type="term" value="F:I-SMAD binding"/>
    <property type="evidence" value="ECO:0007669"/>
    <property type="project" value="TreeGrafter"/>
</dbReference>
<keyword evidence="6" id="KW-0238">DNA-binding</keyword>
<dbReference type="GO" id="GO:0000981">
    <property type="term" value="F:DNA-binding transcription factor activity, RNA polymerase II-specific"/>
    <property type="evidence" value="ECO:0007669"/>
    <property type="project" value="TreeGrafter"/>
</dbReference>
<dbReference type="InterPro" id="IPR017855">
    <property type="entry name" value="SMAD-like_dom_sf"/>
</dbReference>
<keyword evidence="5 9" id="KW-0805">Transcription regulation</keyword>
<dbReference type="PANTHER" id="PTHR13703:SF45">
    <property type="entry name" value="MOTHERS AGAINST DECAPENTAPLEGIC HOMOLOG"/>
    <property type="match status" value="1"/>
</dbReference>
<dbReference type="PROSITE" id="PS51075">
    <property type="entry name" value="MH1"/>
    <property type="match status" value="1"/>
</dbReference>
<protein>
    <recommendedName>
        <fullName evidence="9">Mothers against decapentaplegic homolog</fullName>
        <shortName evidence="9">MAD homolog</shortName>
        <shortName evidence="9">Mothers against DPP homolog</shortName>
    </recommendedName>
    <alternativeName>
        <fullName evidence="9">SMAD family member</fullName>
    </alternativeName>
</protein>
<feature type="region of interest" description="Disordered" evidence="10">
    <location>
        <begin position="1"/>
        <end position="22"/>
    </location>
</feature>
<reference evidence="13" key="1">
    <citation type="submission" date="2018-10" db="EMBL/GenBank/DDBJ databases">
        <title>Transcriptome assembly of Aceria tosichella (Wheat curl mite) Type 2.</title>
        <authorList>
            <person name="Scully E.D."/>
            <person name="Geib S.M."/>
            <person name="Palmer N.A."/>
            <person name="Gupta A.K."/>
            <person name="Sarath G."/>
            <person name="Tatineni S."/>
        </authorList>
    </citation>
    <scope>NUCLEOTIDE SEQUENCE</scope>
    <source>
        <strain evidence="13">LincolnNE</strain>
    </source>
</reference>
<dbReference type="GO" id="GO:0040024">
    <property type="term" value="P:dauer larval development"/>
    <property type="evidence" value="ECO:0007669"/>
    <property type="project" value="UniProtKB-ARBA"/>
</dbReference>
<evidence type="ECO:0000259" key="12">
    <source>
        <dbReference type="PROSITE" id="PS51076"/>
    </source>
</evidence>
<dbReference type="AlphaFoldDB" id="A0A6G1SB15"/>
<dbReference type="EMBL" id="GGYP01002923">
    <property type="protein sequence ID" value="MDE47694.1"/>
    <property type="molecule type" value="Transcribed_RNA"/>
</dbReference>
<dbReference type="GO" id="GO:0060395">
    <property type="term" value="P:SMAD protein signal transduction"/>
    <property type="evidence" value="ECO:0007669"/>
    <property type="project" value="TreeGrafter"/>
</dbReference>
<dbReference type="InterPro" id="IPR013790">
    <property type="entry name" value="Dwarfin"/>
</dbReference>
<dbReference type="SMART" id="SM00524">
    <property type="entry name" value="DWB"/>
    <property type="match status" value="1"/>
</dbReference>
<proteinExistence type="inferred from homology"/>
<keyword evidence="8 9" id="KW-0539">Nucleus</keyword>
<dbReference type="InterPro" id="IPR001132">
    <property type="entry name" value="SMAD_dom_Dwarfin-type"/>
</dbReference>
<keyword evidence="4" id="KW-0862">Zinc</keyword>
<organism evidence="13">
    <name type="scientific">Aceria tosichella</name>
    <name type="common">wheat curl mite</name>
    <dbReference type="NCBI Taxonomy" id="561515"/>
    <lineage>
        <taxon>Eukaryota</taxon>
        <taxon>Metazoa</taxon>
        <taxon>Ecdysozoa</taxon>
        <taxon>Arthropoda</taxon>
        <taxon>Chelicerata</taxon>
        <taxon>Arachnida</taxon>
        <taxon>Acari</taxon>
        <taxon>Acariformes</taxon>
        <taxon>Trombidiformes</taxon>
        <taxon>Prostigmata</taxon>
        <taxon>Eupodina</taxon>
        <taxon>Eriophyoidea</taxon>
        <taxon>Eriophyidae</taxon>
        <taxon>Eriophyinae</taxon>
        <taxon>Aceriini</taxon>
        <taxon>Aceria</taxon>
    </lineage>
</organism>
<evidence type="ECO:0000256" key="8">
    <source>
        <dbReference type="ARBA" id="ARBA00023242"/>
    </source>
</evidence>
<dbReference type="GO" id="GO:0009653">
    <property type="term" value="P:anatomical structure morphogenesis"/>
    <property type="evidence" value="ECO:0007669"/>
    <property type="project" value="TreeGrafter"/>
</dbReference>
<comment type="subcellular location">
    <subcellularLocation>
        <location evidence="9">Cytoplasm</location>
    </subcellularLocation>
    <subcellularLocation>
        <location evidence="9">Nucleus</location>
    </subcellularLocation>
</comment>
<evidence type="ECO:0000256" key="7">
    <source>
        <dbReference type="ARBA" id="ARBA00023163"/>
    </source>
</evidence>
<dbReference type="PROSITE" id="PS51076">
    <property type="entry name" value="MH2"/>
    <property type="match status" value="1"/>
</dbReference>
<evidence type="ECO:0000256" key="5">
    <source>
        <dbReference type="ARBA" id="ARBA00023015"/>
    </source>
</evidence>
<dbReference type="Gene3D" id="3.90.520.10">
    <property type="entry name" value="SMAD MH1 domain"/>
    <property type="match status" value="1"/>
</dbReference>
<feature type="domain" description="MH1" evidence="11">
    <location>
        <begin position="25"/>
        <end position="151"/>
    </location>
</feature>
<dbReference type="Pfam" id="PF03165">
    <property type="entry name" value="MH1"/>
    <property type="match status" value="1"/>
</dbReference>
<evidence type="ECO:0000256" key="6">
    <source>
        <dbReference type="ARBA" id="ARBA00023125"/>
    </source>
</evidence>
<dbReference type="GO" id="GO:0030154">
    <property type="term" value="P:cell differentiation"/>
    <property type="evidence" value="ECO:0007669"/>
    <property type="project" value="TreeGrafter"/>
</dbReference>
<dbReference type="PANTHER" id="PTHR13703">
    <property type="entry name" value="SMAD"/>
    <property type="match status" value="1"/>
</dbReference>
<evidence type="ECO:0000256" key="3">
    <source>
        <dbReference type="ARBA" id="ARBA00022723"/>
    </source>
</evidence>
<keyword evidence="3" id="KW-0479">Metal-binding</keyword>
<gene>
    <name evidence="13" type="primary">Smad4</name>
    <name evidence="13" type="ORF">g.9313</name>
</gene>
<dbReference type="Pfam" id="PF03166">
    <property type="entry name" value="MH2"/>
    <property type="match status" value="1"/>
</dbReference>
<dbReference type="CDD" id="cd10492">
    <property type="entry name" value="MH1_SMAD_4"/>
    <property type="match status" value="1"/>
</dbReference>
<dbReference type="Gene3D" id="2.60.200.10">
    <property type="match status" value="1"/>
</dbReference>
<name>A0A6G1SB15_9ACAR</name>
<dbReference type="InterPro" id="IPR008984">
    <property type="entry name" value="SMAD_FHA_dom_sf"/>
</dbReference>
<comment type="similarity">
    <text evidence="1 9">Belongs to the dwarfin/SMAD family.</text>
</comment>
<dbReference type="GO" id="GO:0000978">
    <property type="term" value="F:RNA polymerase II cis-regulatory region sequence-specific DNA binding"/>
    <property type="evidence" value="ECO:0007669"/>
    <property type="project" value="TreeGrafter"/>
</dbReference>
<dbReference type="GO" id="GO:0050793">
    <property type="term" value="P:regulation of developmental process"/>
    <property type="evidence" value="ECO:0007669"/>
    <property type="project" value="UniProtKB-ARBA"/>
</dbReference>
<evidence type="ECO:0000256" key="4">
    <source>
        <dbReference type="ARBA" id="ARBA00022833"/>
    </source>
</evidence>
<evidence type="ECO:0000256" key="9">
    <source>
        <dbReference type="RuleBase" id="RU361195"/>
    </source>
</evidence>
<feature type="domain" description="MH2" evidence="12">
    <location>
        <begin position="278"/>
        <end position="494"/>
    </location>
</feature>
<evidence type="ECO:0000256" key="2">
    <source>
        <dbReference type="ARBA" id="ARBA00022490"/>
    </source>
</evidence>
<dbReference type="GO" id="GO:0046872">
    <property type="term" value="F:metal ion binding"/>
    <property type="evidence" value="ECO:0007669"/>
    <property type="project" value="UniProtKB-KW"/>
</dbReference>
<accession>A0A6G1SB15</accession>
<dbReference type="GO" id="GO:0051239">
    <property type="term" value="P:regulation of multicellular organismal process"/>
    <property type="evidence" value="ECO:0007669"/>
    <property type="project" value="UniProtKB-ARBA"/>
</dbReference>
<evidence type="ECO:0000256" key="10">
    <source>
        <dbReference type="SAM" id="MobiDB-lite"/>
    </source>
</evidence>
<evidence type="ECO:0000313" key="13">
    <source>
        <dbReference type="EMBL" id="MDE47694.1"/>
    </source>
</evidence>
<dbReference type="SUPFAM" id="SSF49879">
    <property type="entry name" value="SMAD/FHA domain"/>
    <property type="match status" value="1"/>
</dbReference>
<feature type="region of interest" description="Disordered" evidence="10">
    <location>
        <begin position="213"/>
        <end position="243"/>
    </location>
</feature>
<keyword evidence="2 9" id="KW-0963">Cytoplasm</keyword>
<feature type="compositionally biased region" description="Polar residues" evidence="10">
    <location>
        <begin position="11"/>
        <end position="22"/>
    </location>
</feature>
<dbReference type="InterPro" id="IPR003619">
    <property type="entry name" value="MAD_homology1_Dwarfin-type"/>
</dbReference>
<dbReference type="SMART" id="SM00523">
    <property type="entry name" value="DWA"/>
    <property type="match status" value="1"/>
</dbReference>
<sequence length="494" mass="54117">MSNEGGHGLVASTSNPPYHHPQSTDACTNIVQSLLCHSCGDSDFSRRAIESLVKKMKEKRDELDALITAITTGGAVPTPCVTIQRTLDGRLQVAGRKGFPHVIYARIWRWPDLTRNELRPTKNCAHAFKHKSDLICVNPYHYDRVVVSPGIDLSSLSIDSPDDSTFATLNMRSQSPPPINNSLPICSALPSSPSMAIPSQPISHCMDPSHPPGVECVSIAHPPPPPSQHPQHQQMALPAQHHSAAPLQSLPTHQSVPNATDISQPPPQYLSQPLPEYWCSISYFELDQQVGETFRVSSNNPNVTIDGYTNPSAPDRFCIGFLSNVHRPQTVQKARLHIGKGVRLESKYNGDVWLQNLSDNAVFLSSPYLDQQSRRSVGNAVHKIYPRASLKVFDLHETHLLLSQKAEAARLAAAAQAAAVAGTGGALSADNSDQLAEAAIGVDDLRRFCILSLSFVKGWGLDYPRNSIKDCPCWVEVHLNRALQLLDEVLQLRL</sequence>
<dbReference type="GO" id="GO:0071144">
    <property type="term" value="C:heteromeric SMAD protein complex"/>
    <property type="evidence" value="ECO:0007669"/>
    <property type="project" value="TreeGrafter"/>
</dbReference>
<dbReference type="FunFam" id="2.60.200.10:FF:000002">
    <property type="entry name" value="Mothers against decapentaplegic homolog"/>
    <property type="match status" value="1"/>
</dbReference>